<dbReference type="PANTHER" id="PTHR11814">
    <property type="entry name" value="SULFATE TRANSPORTER"/>
    <property type="match status" value="1"/>
</dbReference>
<feature type="transmembrane region" description="Helical" evidence="5">
    <location>
        <begin position="81"/>
        <end position="100"/>
    </location>
</feature>
<keyword evidence="4 5" id="KW-0472">Membrane</keyword>
<feature type="transmembrane region" description="Helical" evidence="5">
    <location>
        <begin position="51"/>
        <end position="69"/>
    </location>
</feature>
<keyword evidence="8" id="KW-1185">Reference proteome</keyword>
<name>A0A422NJE2_TRYRA</name>
<evidence type="ECO:0000313" key="7">
    <source>
        <dbReference type="EMBL" id="RNF05600.1"/>
    </source>
</evidence>
<keyword evidence="2 5" id="KW-0812">Transmembrane</keyword>
<reference evidence="7 8" key="1">
    <citation type="journal article" date="2018" name="BMC Genomics">
        <title>Genomic comparison of Trypanosoma conorhini and Trypanosoma rangeli to Trypanosoma cruzi strains of high and low virulence.</title>
        <authorList>
            <person name="Bradwell K.R."/>
            <person name="Koparde V.N."/>
            <person name="Matveyev A.V."/>
            <person name="Serrano M.G."/>
            <person name="Alves J.M."/>
            <person name="Parikh H."/>
            <person name="Huang B."/>
            <person name="Lee V."/>
            <person name="Espinosa-Alvarez O."/>
            <person name="Ortiz P.A."/>
            <person name="Costa-Martins A.G."/>
            <person name="Teixeira M.M."/>
            <person name="Buck G.A."/>
        </authorList>
    </citation>
    <scope>NUCLEOTIDE SEQUENCE [LARGE SCALE GENOMIC DNA]</scope>
    <source>
        <strain evidence="7 8">AM80</strain>
    </source>
</reference>
<dbReference type="GO" id="GO:0016020">
    <property type="term" value="C:membrane"/>
    <property type="evidence" value="ECO:0007669"/>
    <property type="project" value="UniProtKB-SubCell"/>
</dbReference>
<dbReference type="RefSeq" id="XP_029238777.1">
    <property type="nucleotide sequence ID" value="XM_029381355.1"/>
</dbReference>
<sequence>MINCPLRPVDVFGQPKTALGENLEPQRTWLEWVFMPRHKPLFYDFMANAKAGLTVALVNVPLSIALAIGSGATPGQGIVSCVWAGVIAAIFGSSHFNVIGPTGALSGLLASMVVLYGEGVLAPLALQAGLWMMLFFCFARIVSCGM</sequence>
<dbReference type="VEuPathDB" id="TriTrypDB:TRSC58_04301"/>
<evidence type="ECO:0000256" key="2">
    <source>
        <dbReference type="ARBA" id="ARBA00022692"/>
    </source>
</evidence>
<evidence type="ECO:0000256" key="3">
    <source>
        <dbReference type="ARBA" id="ARBA00022989"/>
    </source>
</evidence>
<dbReference type="GO" id="GO:0055085">
    <property type="term" value="P:transmembrane transport"/>
    <property type="evidence" value="ECO:0007669"/>
    <property type="project" value="InterPro"/>
</dbReference>
<evidence type="ECO:0000313" key="8">
    <source>
        <dbReference type="Proteomes" id="UP000283634"/>
    </source>
</evidence>
<dbReference type="InterPro" id="IPR001902">
    <property type="entry name" value="SLC26A/SulP_fam"/>
</dbReference>
<feature type="domain" description="SLC26A/SulP transporter" evidence="6">
    <location>
        <begin position="48"/>
        <end position="114"/>
    </location>
</feature>
<organism evidence="7 8">
    <name type="scientific">Trypanosoma rangeli</name>
    <dbReference type="NCBI Taxonomy" id="5698"/>
    <lineage>
        <taxon>Eukaryota</taxon>
        <taxon>Discoba</taxon>
        <taxon>Euglenozoa</taxon>
        <taxon>Kinetoplastea</taxon>
        <taxon>Metakinetoplastina</taxon>
        <taxon>Trypanosomatida</taxon>
        <taxon>Trypanosomatidae</taxon>
        <taxon>Trypanosoma</taxon>
        <taxon>Herpetosoma</taxon>
    </lineage>
</organism>
<dbReference type="Proteomes" id="UP000283634">
    <property type="component" value="Unassembled WGS sequence"/>
</dbReference>
<dbReference type="EMBL" id="MKGL01000130">
    <property type="protein sequence ID" value="RNF05600.1"/>
    <property type="molecule type" value="Genomic_DNA"/>
</dbReference>
<dbReference type="AlphaFoldDB" id="A0A422NJE2"/>
<proteinExistence type="predicted"/>
<feature type="transmembrane region" description="Helical" evidence="5">
    <location>
        <begin position="120"/>
        <end position="142"/>
    </location>
</feature>
<keyword evidence="3 5" id="KW-1133">Transmembrane helix</keyword>
<evidence type="ECO:0000256" key="5">
    <source>
        <dbReference type="SAM" id="Phobius"/>
    </source>
</evidence>
<dbReference type="GeneID" id="40328360"/>
<dbReference type="OrthoDB" id="288203at2759"/>
<comment type="caution">
    <text evidence="7">The sequence shown here is derived from an EMBL/GenBank/DDBJ whole genome shotgun (WGS) entry which is preliminary data.</text>
</comment>
<dbReference type="InterPro" id="IPR011547">
    <property type="entry name" value="SLC26A/SulP_dom"/>
</dbReference>
<evidence type="ECO:0000259" key="6">
    <source>
        <dbReference type="Pfam" id="PF00916"/>
    </source>
</evidence>
<evidence type="ECO:0000256" key="1">
    <source>
        <dbReference type="ARBA" id="ARBA00004141"/>
    </source>
</evidence>
<accession>A0A422NJE2</accession>
<dbReference type="Pfam" id="PF00916">
    <property type="entry name" value="Sulfate_transp"/>
    <property type="match status" value="1"/>
</dbReference>
<comment type="subcellular location">
    <subcellularLocation>
        <location evidence="1">Membrane</location>
        <topology evidence="1">Multi-pass membrane protein</topology>
    </subcellularLocation>
</comment>
<evidence type="ECO:0000256" key="4">
    <source>
        <dbReference type="ARBA" id="ARBA00023136"/>
    </source>
</evidence>
<gene>
    <name evidence="7" type="ORF">TraAM80_04427</name>
</gene>
<protein>
    <submittedName>
        <fullName evidence="7">Sulfate transporter</fullName>
    </submittedName>
</protein>